<reference evidence="1 2" key="1">
    <citation type="submission" date="2016-10" db="EMBL/GenBank/DDBJ databases">
        <title>Rodentibacter gen. nov. and new species.</title>
        <authorList>
            <person name="Christensen H."/>
        </authorList>
    </citation>
    <scope>NUCLEOTIDE SEQUENCE [LARGE SCALE GENOMIC DNA]</scope>
    <source>
        <strain evidence="1 2">Ppn158</strain>
    </source>
</reference>
<protein>
    <submittedName>
        <fullName evidence="1">Uncharacterized protein</fullName>
    </submittedName>
</protein>
<organism evidence="1 2">
    <name type="scientific">Rodentibacter ratti</name>
    <dbReference type="NCBI Taxonomy" id="1906745"/>
    <lineage>
        <taxon>Bacteria</taxon>
        <taxon>Pseudomonadati</taxon>
        <taxon>Pseudomonadota</taxon>
        <taxon>Gammaproteobacteria</taxon>
        <taxon>Pasteurellales</taxon>
        <taxon>Pasteurellaceae</taxon>
        <taxon>Rodentibacter</taxon>
    </lineage>
</organism>
<evidence type="ECO:0000313" key="2">
    <source>
        <dbReference type="Proteomes" id="UP000189353"/>
    </source>
</evidence>
<name>A0A1V3LCL9_9PAST</name>
<comment type="caution">
    <text evidence="1">The sequence shown here is derived from an EMBL/GenBank/DDBJ whole genome shotgun (WGS) entry which is preliminary data.</text>
</comment>
<proteinExistence type="predicted"/>
<evidence type="ECO:0000313" key="1">
    <source>
        <dbReference type="EMBL" id="OOF87803.1"/>
    </source>
</evidence>
<dbReference type="Proteomes" id="UP000189353">
    <property type="component" value="Unassembled WGS sequence"/>
</dbReference>
<gene>
    <name evidence="1" type="ORF">BKG88_00975</name>
</gene>
<dbReference type="RefSeq" id="WP_180374184.1">
    <property type="nucleotide sequence ID" value="NZ_MLAI01000007.1"/>
</dbReference>
<dbReference type="EMBL" id="MLAI01000007">
    <property type="protein sequence ID" value="OOF87803.1"/>
    <property type="molecule type" value="Genomic_DNA"/>
</dbReference>
<dbReference type="AlphaFoldDB" id="A0A1V3LCL9"/>
<sequence>MNLNQLNYKQYENNSQCKNQPFGSMPREDSSLRMMRLIQADMEASPSISRAFLTAFSRSGSILKAICLLPLGKFTLFVFDTCFTLIYDLSCVRHCKTRAINNQAPDVVATHSEALTNNLTKDKTMADPNNTLYTAQGVSKIYLFLGVSRQDLANTRLNLKTFPRSRIAIQAHSEQSARAKLAKNWLLLQSWSFKNLSEVDRTFIKGVIYA</sequence>
<accession>A0A1V3LCL9</accession>